<proteinExistence type="predicted"/>
<sequence>MESLIMPEHIEMLQEIWEEQNHKEKPILDEQQQEEINTKLLMAIVNDLTVELKYFDKHDFYKIKGKFSSINKQNKYRSIAGQCLPFECIMDILKKFYIYIKTTSS</sequence>
<dbReference type="RefSeq" id="WP_116279102.1">
    <property type="nucleotide sequence ID" value="NZ_NFZX01000040.1"/>
</dbReference>
<evidence type="ECO:0000313" key="1">
    <source>
        <dbReference type="EMBL" id="RFA33304.1"/>
    </source>
</evidence>
<accession>A0A3E0WK07</accession>
<gene>
    <name evidence="1" type="ORF">CAI16_15230</name>
</gene>
<comment type="caution">
    <text evidence="1">The sequence shown here is derived from an EMBL/GenBank/DDBJ whole genome shotgun (WGS) entry which is preliminary data.</text>
</comment>
<protein>
    <recommendedName>
        <fullName evidence="3">YolD-like protein</fullName>
    </recommendedName>
</protein>
<organism evidence="1 2">
    <name type="scientific">Virgibacillus dokdonensis</name>
    <dbReference type="NCBI Taxonomy" id="302167"/>
    <lineage>
        <taxon>Bacteria</taxon>
        <taxon>Bacillati</taxon>
        <taxon>Bacillota</taxon>
        <taxon>Bacilli</taxon>
        <taxon>Bacillales</taxon>
        <taxon>Bacillaceae</taxon>
        <taxon>Virgibacillus</taxon>
    </lineage>
</organism>
<dbReference type="AlphaFoldDB" id="A0A3E0WK07"/>
<dbReference type="Pfam" id="PF08863">
    <property type="entry name" value="YolD"/>
    <property type="match status" value="1"/>
</dbReference>
<dbReference type="EMBL" id="NFZX01000040">
    <property type="protein sequence ID" value="RFA33304.1"/>
    <property type="molecule type" value="Genomic_DNA"/>
</dbReference>
<reference evidence="1 2" key="1">
    <citation type="submission" date="2017-05" db="EMBL/GenBank/DDBJ databases">
        <title>Virgibacillus sp. AK90 isolated from a saltern of Kakinada, India.</title>
        <authorList>
            <person name="Gupta V."/>
            <person name="Sidhu C."/>
            <person name="Korpole S."/>
            <person name="Pinnaka A.K."/>
        </authorList>
    </citation>
    <scope>NUCLEOTIDE SEQUENCE [LARGE SCALE GENOMIC DNA]</scope>
    <source>
        <strain evidence="1 2">AK90</strain>
    </source>
</reference>
<name>A0A3E0WK07_9BACI</name>
<evidence type="ECO:0000313" key="2">
    <source>
        <dbReference type="Proteomes" id="UP000256488"/>
    </source>
</evidence>
<dbReference type="InterPro" id="IPR014962">
    <property type="entry name" value="YolD"/>
</dbReference>
<evidence type="ECO:0008006" key="3">
    <source>
        <dbReference type="Google" id="ProtNLM"/>
    </source>
</evidence>
<dbReference type="Proteomes" id="UP000256488">
    <property type="component" value="Unassembled WGS sequence"/>
</dbReference>